<dbReference type="PIRSF" id="PIRSF001434">
    <property type="entry name" value="CGS"/>
    <property type="match status" value="1"/>
</dbReference>
<dbReference type="GeneID" id="89995917"/>
<dbReference type="PANTHER" id="PTHR11808">
    <property type="entry name" value="TRANS-SULFURATION ENZYME FAMILY MEMBER"/>
    <property type="match status" value="1"/>
</dbReference>
<dbReference type="SUPFAM" id="SSF53383">
    <property type="entry name" value="PLP-dependent transferases"/>
    <property type="match status" value="1"/>
</dbReference>
<evidence type="ECO:0000256" key="2">
    <source>
        <dbReference type="ARBA" id="ARBA00022898"/>
    </source>
</evidence>
<dbReference type="EMBL" id="JAVHJV010000002">
    <property type="protein sequence ID" value="KAK5945264.1"/>
    <property type="molecule type" value="Genomic_DNA"/>
</dbReference>
<dbReference type="InterPro" id="IPR015422">
    <property type="entry name" value="PyrdxlP-dep_Trfase_small"/>
</dbReference>
<reference evidence="5 6" key="1">
    <citation type="journal article" date="2023" name="Res Sq">
        <title>Genomic and morphological characterization of Knufia obscura isolated from the Mars 2020 spacecraft assembly facility.</title>
        <authorList>
            <person name="Chander A.M."/>
            <person name="Teixeira M.M."/>
            <person name="Singh N.K."/>
            <person name="Williams M.P."/>
            <person name="Parker C.W."/>
            <person name="Leo P."/>
            <person name="Stajich J.E."/>
            <person name="Torok T."/>
            <person name="Tighe S."/>
            <person name="Mason C.E."/>
            <person name="Venkateswaran K."/>
        </authorList>
    </citation>
    <scope>NUCLEOTIDE SEQUENCE [LARGE SCALE GENOMIC DNA]</scope>
    <source>
        <strain evidence="5 6">CCFEE 5817</strain>
    </source>
</reference>
<comment type="cofactor">
    <cofactor evidence="1 3">
        <name>pyridoxal 5'-phosphate</name>
        <dbReference type="ChEBI" id="CHEBI:597326"/>
    </cofactor>
</comment>
<dbReference type="Pfam" id="PF01053">
    <property type="entry name" value="Cys_Met_Meta_PP"/>
    <property type="match status" value="1"/>
</dbReference>
<keyword evidence="2 3" id="KW-0663">Pyridoxal phosphate</keyword>
<dbReference type="InterPro" id="IPR054542">
    <property type="entry name" value="Cys_met_metab_PP"/>
</dbReference>
<evidence type="ECO:0000256" key="3">
    <source>
        <dbReference type="RuleBase" id="RU362118"/>
    </source>
</evidence>
<dbReference type="InterPro" id="IPR000277">
    <property type="entry name" value="Cys/Met-Metab_PyrdxlP-dep_enz"/>
</dbReference>
<feature type="region of interest" description="Disordered" evidence="4">
    <location>
        <begin position="1"/>
        <end position="72"/>
    </location>
</feature>
<organism evidence="5 6">
    <name type="scientific">Knufia obscura</name>
    <dbReference type="NCBI Taxonomy" id="1635080"/>
    <lineage>
        <taxon>Eukaryota</taxon>
        <taxon>Fungi</taxon>
        <taxon>Dikarya</taxon>
        <taxon>Ascomycota</taxon>
        <taxon>Pezizomycotina</taxon>
        <taxon>Eurotiomycetes</taxon>
        <taxon>Chaetothyriomycetidae</taxon>
        <taxon>Chaetothyriales</taxon>
        <taxon>Trichomeriaceae</taxon>
        <taxon>Knufia</taxon>
    </lineage>
</organism>
<evidence type="ECO:0000256" key="4">
    <source>
        <dbReference type="SAM" id="MobiDB-lite"/>
    </source>
</evidence>
<gene>
    <name evidence="5" type="ORF">PMZ80_002468</name>
</gene>
<evidence type="ECO:0000313" key="5">
    <source>
        <dbReference type="EMBL" id="KAK5945264.1"/>
    </source>
</evidence>
<feature type="compositionally biased region" description="Polar residues" evidence="4">
    <location>
        <begin position="17"/>
        <end position="33"/>
    </location>
</feature>
<dbReference type="InterPro" id="IPR015421">
    <property type="entry name" value="PyrdxlP-dep_Trfase_major"/>
</dbReference>
<evidence type="ECO:0000313" key="6">
    <source>
        <dbReference type="Proteomes" id="UP001334248"/>
    </source>
</evidence>
<feature type="compositionally biased region" description="Pro residues" evidence="4">
    <location>
        <begin position="36"/>
        <end position="49"/>
    </location>
</feature>
<proteinExistence type="inferred from homology"/>
<protein>
    <recommendedName>
        <fullName evidence="7">Cystathionine gamma-synthase</fullName>
    </recommendedName>
</protein>
<dbReference type="InterPro" id="IPR015424">
    <property type="entry name" value="PyrdxlP-dep_Trfase"/>
</dbReference>
<dbReference type="Gene3D" id="3.40.640.10">
    <property type="entry name" value="Type I PLP-dependent aspartate aminotransferase-like (Major domain)"/>
    <property type="match status" value="1"/>
</dbReference>
<comment type="similarity">
    <text evidence="3">Belongs to the trans-sulfuration enzymes family.</text>
</comment>
<accession>A0ABR0RYV7</accession>
<evidence type="ECO:0000256" key="1">
    <source>
        <dbReference type="ARBA" id="ARBA00001933"/>
    </source>
</evidence>
<keyword evidence="6" id="KW-1185">Reference proteome</keyword>
<dbReference type="PROSITE" id="PS00868">
    <property type="entry name" value="CYS_MET_METAB_PP"/>
    <property type="match status" value="1"/>
</dbReference>
<dbReference type="RefSeq" id="XP_064733354.1">
    <property type="nucleotide sequence ID" value="XM_064870901.1"/>
</dbReference>
<evidence type="ECO:0008006" key="7">
    <source>
        <dbReference type="Google" id="ProtNLM"/>
    </source>
</evidence>
<dbReference type="PANTHER" id="PTHR11808:SF35">
    <property type="entry name" value="CYSTATHIONINE GAMMA-SYNTHASE (AFU_ORTHOLOGUE AFUA_7G01590)"/>
    <property type="match status" value="1"/>
</dbReference>
<dbReference type="Gene3D" id="3.90.1150.10">
    <property type="entry name" value="Aspartate Aminotransferase, domain 1"/>
    <property type="match status" value="1"/>
</dbReference>
<name>A0ABR0RYV7_9EURO</name>
<dbReference type="Proteomes" id="UP001334248">
    <property type="component" value="Unassembled WGS sequence"/>
</dbReference>
<sequence>MSRASNMDQIEPDPAALTNQSNTHTNGTTLPTRHQQPPPSNHPPQPTTPHQPYSPSTLSIHADDPLNLHTDVAPPLHVSTTFRYATDPSQLRPFRSTTRPTAPHFPFQETPHEHCYSRLTTPSTSRLETILSSLLHAPSITYSSGLSALHALLTHLVPKRVSIGAGYHGCHGVLNLHVRLSGTQILPLDCDADDLQPGDLICLETPINPTGLASDISSYAKKAHSRGAYLLVDSTFAPPPLQDPFVHGADIVMHSGTKYIGGHSDMLCGVLAIRHGLAESTAEGQDLPSGQKYREGWMSRLLEDREFIGAVMGGLEGWLGVRSLRTLELRVIRQSESATSIVRELHGALNSDFDGVYTATLSADDRKVVKKVLRGVQHASLQTRELQEGWLKKQMAGGFGAVFAMGLNGEQLAKYLPSKLRLFHHATSLGGVESLIEWRTMSDATVATDLLRVSIGVEDWRDLLGDIVQGFRGLVEEFKL</sequence>
<comment type="caution">
    <text evidence="5">The sequence shown here is derived from an EMBL/GenBank/DDBJ whole genome shotgun (WGS) entry which is preliminary data.</text>
</comment>